<sequence>MTMAKGRKQSAKTLYIKEQIGEISESLRDYWPLTLRQLYYQLVAKEIIDNNEVQYQRLSRITTAMRNKGEMSWAVMEDRSRTTTEKYRWADMSDFIREQLDNFLVDYQRCLVQHQENYVELWCEKDALARIFERVGLPYCVKIFLCKGHPSATTLKDYADRAKAALRRRQMPVIVYGGDLDPSGWQIPVSISDRLMRDHGVYVKLDRFALNPEQVYQHRLPHNPDALKWTDPNAAKYVKLFGRLAVELDALHPATLEKEIRAALARHLDVEGMLEEQSIQAREITELAKVRTTVIKAIESAGIAI</sequence>
<proteinExistence type="predicted"/>
<evidence type="ECO:0000313" key="1">
    <source>
        <dbReference type="EMBL" id="BDD88003.1"/>
    </source>
</evidence>
<protein>
    <recommendedName>
        <fullName evidence="3">DUF2399 domain-containing protein</fullName>
    </recommendedName>
</protein>
<dbReference type="EMBL" id="AP025516">
    <property type="protein sequence ID" value="BDD88003.1"/>
    <property type="molecule type" value="Genomic_DNA"/>
</dbReference>
<keyword evidence="2" id="KW-1185">Reference proteome</keyword>
<dbReference type="Proteomes" id="UP000830055">
    <property type="component" value="Chromosome"/>
</dbReference>
<evidence type="ECO:0008006" key="3">
    <source>
        <dbReference type="Google" id="ProtNLM"/>
    </source>
</evidence>
<name>A0ABM7WAS6_9BACT</name>
<evidence type="ECO:0000313" key="2">
    <source>
        <dbReference type="Proteomes" id="UP000830055"/>
    </source>
</evidence>
<gene>
    <name evidence="1" type="ORF">DPPLL_23680</name>
</gene>
<reference evidence="1 2" key="1">
    <citation type="submission" date="2022-01" db="EMBL/GenBank/DDBJ databases">
        <title>Desulfofustis limnae sp. nov., a novel mesophilic sulfate-reducing bacterium isolated from marsh soil.</title>
        <authorList>
            <person name="Watanabe M."/>
            <person name="Takahashi A."/>
            <person name="Kojima H."/>
            <person name="Fukui M."/>
        </authorList>
    </citation>
    <scope>NUCLEOTIDE SEQUENCE [LARGE SCALE GENOMIC DNA]</scope>
    <source>
        <strain evidence="1 2">PPLL</strain>
    </source>
</reference>
<accession>A0ABM7WAS6</accession>
<organism evidence="1 2">
    <name type="scientific">Desulfofustis limnaeus</name>
    <dbReference type="NCBI Taxonomy" id="2740163"/>
    <lineage>
        <taxon>Bacteria</taxon>
        <taxon>Pseudomonadati</taxon>
        <taxon>Thermodesulfobacteriota</taxon>
        <taxon>Desulfobulbia</taxon>
        <taxon>Desulfobulbales</taxon>
        <taxon>Desulfocapsaceae</taxon>
        <taxon>Desulfofustis</taxon>
    </lineage>
</organism>